<dbReference type="OrthoDB" id="155872at2"/>
<dbReference type="GO" id="GO:0009086">
    <property type="term" value="P:methionine biosynthetic process"/>
    <property type="evidence" value="ECO:0007669"/>
    <property type="project" value="UniProtKB-KW"/>
</dbReference>
<evidence type="ECO:0000256" key="1">
    <source>
        <dbReference type="ARBA" id="ARBA00004496"/>
    </source>
</evidence>
<gene>
    <name evidence="11" type="primary">metR</name>
    <name evidence="14" type="ORF">AFERRI_20978</name>
    <name evidence="11" type="ORF">AFERRI_560080</name>
    <name evidence="12" type="ORF">BBC27_07200</name>
    <name evidence="13" type="ORF">H2515_00375</name>
</gene>
<keyword evidence="5" id="KW-0028">Amino-acid biosynthesis</keyword>
<dbReference type="GO" id="GO:0005829">
    <property type="term" value="C:cytosol"/>
    <property type="evidence" value="ECO:0007669"/>
    <property type="project" value="TreeGrafter"/>
</dbReference>
<evidence type="ECO:0000256" key="4">
    <source>
        <dbReference type="ARBA" id="ARBA00022490"/>
    </source>
</evidence>
<feature type="domain" description="HTH lysR-type" evidence="10">
    <location>
        <begin position="3"/>
        <end position="61"/>
    </location>
</feature>
<dbReference type="InterPro" id="IPR000847">
    <property type="entry name" value="LysR_HTH_N"/>
</dbReference>
<protein>
    <recommendedName>
        <fullName evidence="3">HTH-type transcriptional regulator MetR</fullName>
    </recommendedName>
</protein>
<dbReference type="EMBL" id="CP059488">
    <property type="protein sequence ID" value="QQD74117.1"/>
    <property type="molecule type" value="Genomic_DNA"/>
</dbReference>
<evidence type="ECO:0000256" key="9">
    <source>
        <dbReference type="ARBA" id="ARBA00023167"/>
    </source>
</evidence>
<evidence type="ECO:0000313" key="12">
    <source>
        <dbReference type="EMBL" id="OCB03570.1"/>
    </source>
</evidence>
<dbReference type="InterPro" id="IPR005119">
    <property type="entry name" value="LysR_subst-bd"/>
</dbReference>
<dbReference type="InterPro" id="IPR050950">
    <property type="entry name" value="HTH-type_LysR_regulators"/>
</dbReference>
<evidence type="ECO:0000256" key="5">
    <source>
        <dbReference type="ARBA" id="ARBA00022605"/>
    </source>
</evidence>
<sequence length="310" mass="34500">MPLEIRHLRTIEAVAQFGSLAAAAQRLHLTPSALSHQLRGLEAEFGVSLLDREPGTQLRLSPTGEALLAVAREVLPRIRQMQEDLRRRAAGNSGRLRIAVECHTCFDWLTPAMDHFRENWPDVEMDLVSGFQQDPLPLLQNHQADLTVLTAPDAMASDILLHPLFAYEVVALVNPRHALAERSFLTPEDFLEETLITYPVEDRRLDLFREFLQPAGVQPWRRRHAELTVIILQLVASGQGISALPAWAVGSYGEKNYVRAIPLGPRGLWQTLQAATTAEQAEQPHMQAFLAEIRASVAANLFGVKDIPGV</sequence>
<comment type="similarity">
    <text evidence="2">Belongs to the LysR transcriptional regulatory family.</text>
</comment>
<evidence type="ECO:0000256" key="6">
    <source>
        <dbReference type="ARBA" id="ARBA00023015"/>
    </source>
</evidence>
<evidence type="ECO:0000313" key="14">
    <source>
        <dbReference type="EMBL" id="SMH66189.1"/>
    </source>
</evidence>
<keyword evidence="6" id="KW-0805">Transcription regulation</keyword>
<keyword evidence="9" id="KW-0486">Methionine biosynthesis</keyword>
<dbReference type="Pfam" id="PF03466">
    <property type="entry name" value="LysR_substrate"/>
    <property type="match status" value="1"/>
</dbReference>
<dbReference type="SUPFAM" id="SSF53850">
    <property type="entry name" value="Periplasmic binding protein-like II"/>
    <property type="match status" value="1"/>
</dbReference>
<evidence type="ECO:0000313" key="11">
    <source>
        <dbReference type="EMBL" id="CDQ11531.1"/>
    </source>
</evidence>
<name>A0A060UTA4_9PROT</name>
<evidence type="ECO:0000256" key="3">
    <source>
        <dbReference type="ARBA" id="ARBA00019365"/>
    </source>
</evidence>
<dbReference type="Proteomes" id="UP000093129">
    <property type="component" value="Unassembled WGS sequence"/>
</dbReference>
<dbReference type="PANTHER" id="PTHR30419">
    <property type="entry name" value="HTH-TYPE TRANSCRIPTIONAL REGULATOR YBHD"/>
    <property type="match status" value="1"/>
</dbReference>
<dbReference type="EMBL" id="MASQ01000060">
    <property type="protein sequence ID" value="OCB03570.1"/>
    <property type="molecule type" value="Genomic_DNA"/>
</dbReference>
<evidence type="ECO:0000259" key="10">
    <source>
        <dbReference type="PROSITE" id="PS50931"/>
    </source>
</evidence>
<evidence type="ECO:0000256" key="8">
    <source>
        <dbReference type="ARBA" id="ARBA00023163"/>
    </source>
</evidence>
<evidence type="ECO:0000313" key="17">
    <source>
        <dbReference type="Proteomes" id="UP000595420"/>
    </source>
</evidence>
<dbReference type="AlphaFoldDB" id="A0A060UTA4"/>
<evidence type="ECO:0000256" key="2">
    <source>
        <dbReference type="ARBA" id="ARBA00009437"/>
    </source>
</evidence>
<evidence type="ECO:0000313" key="16">
    <source>
        <dbReference type="Proteomes" id="UP000193925"/>
    </source>
</evidence>
<dbReference type="EMBL" id="LT841305">
    <property type="protein sequence ID" value="SMH66189.1"/>
    <property type="molecule type" value="Genomic_DNA"/>
</dbReference>
<dbReference type="SUPFAM" id="SSF46785">
    <property type="entry name" value="Winged helix' DNA-binding domain"/>
    <property type="match status" value="1"/>
</dbReference>
<dbReference type="RefSeq" id="WP_035194616.1">
    <property type="nucleotide sequence ID" value="NZ_CCCS020000052.1"/>
</dbReference>
<dbReference type="Gene3D" id="1.10.10.10">
    <property type="entry name" value="Winged helix-like DNA-binding domain superfamily/Winged helix DNA-binding domain"/>
    <property type="match status" value="1"/>
</dbReference>
<accession>A0A060UTA4</accession>
<evidence type="ECO:0000313" key="13">
    <source>
        <dbReference type="EMBL" id="QQD74117.1"/>
    </source>
</evidence>
<reference evidence="11" key="1">
    <citation type="submission" date="2014-03" db="EMBL/GenBank/DDBJ databases">
        <authorList>
            <person name="Genoscope - CEA"/>
        </authorList>
    </citation>
    <scope>NUCLEOTIDE SEQUENCE [LARGE SCALE GENOMIC DNA]</scope>
    <source>
        <strain evidence="11">CF27</strain>
    </source>
</reference>
<keyword evidence="7" id="KW-0238">DNA-binding</keyword>
<proteinExistence type="inferred from homology"/>
<reference evidence="11" key="2">
    <citation type="submission" date="2014-07" db="EMBL/GenBank/DDBJ databases">
        <title>Initial genome analysis of the psychrotolerant acidophile Acidithiobacillus ferrivorans CF27: insights into iron and sulfur oxidation pathways and into biofilm formation.</title>
        <authorList>
            <person name="Talla E."/>
            <person name="Hedrich S."/>
            <person name="Mangenot S."/>
            <person name="Ji B."/>
            <person name="Johnson D.B."/>
            <person name="Barbe V."/>
            <person name="Bonnefoy V."/>
        </authorList>
    </citation>
    <scope>NUCLEOTIDE SEQUENCE [LARGE SCALE GENOMIC DNA]</scope>
    <source>
        <strain evidence="11">CF27</strain>
    </source>
</reference>
<keyword evidence="8" id="KW-0804">Transcription</keyword>
<dbReference type="GO" id="GO:0003700">
    <property type="term" value="F:DNA-binding transcription factor activity"/>
    <property type="evidence" value="ECO:0007669"/>
    <property type="project" value="InterPro"/>
</dbReference>
<evidence type="ECO:0000313" key="15">
    <source>
        <dbReference type="Proteomes" id="UP000093129"/>
    </source>
</evidence>
<dbReference type="PRINTS" id="PR00039">
    <property type="entry name" value="HTHLYSR"/>
</dbReference>
<evidence type="ECO:0000256" key="7">
    <source>
        <dbReference type="ARBA" id="ARBA00023125"/>
    </source>
</evidence>
<dbReference type="InterPro" id="IPR036388">
    <property type="entry name" value="WH-like_DNA-bd_sf"/>
</dbReference>
<dbReference type="Proteomes" id="UP000595420">
    <property type="component" value="Chromosome"/>
</dbReference>
<reference evidence="13 17" key="5">
    <citation type="submission" date="2020-07" db="EMBL/GenBank/DDBJ databases">
        <title>Complete genome sequence analysis of Acidithiobacillus ferrivorans XJFY6S-08 reveals extreme environmental adaptation to alpine acid mine drainage.</title>
        <authorList>
            <person name="Yan L."/>
            <person name="Ni Y."/>
        </authorList>
    </citation>
    <scope>NUCLEOTIDE SEQUENCE [LARGE SCALE GENOMIC DNA]</scope>
    <source>
        <strain evidence="13 17">XJFY6S-08</strain>
    </source>
</reference>
<keyword evidence="4" id="KW-0963">Cytoplasm</keyword>
<dbReference type="Pfam" id="PF00126">
    <property type="entry name" value="HTH_1"/>
    <property type="match status" value="1"/>
</dbReference>
<keyword evidence="16" id="KW-1185">Reference proteome</keyword>
<dbReference type="EMBL" id="CCCS020000052">
    <property type="protein sequence ID" value="CDQ11531.1"/>
    <property type="molecule type" value="Genomic_DNA"/>
</dbReference>
<dbReference type="InterPro" id="IPR037406">
    <property type="entry name" value="MetR_PBP2"/>
</dbReference>
<comment type="subcellular location">
    <subcellularLocation>
        <location evidence="1">Cytoplasm</location>
    </subcellularLocation>
</comment>
<reference evidence="12 15" key="3">
    <citation type="submission" date="2016-07" db="EMBL/GenBank/DDBJ databases">
        <title>Draft genome of a psychrotolerant acidophile Acidithiobacillus ferrivorans strain YL15.</title>
        <authorList>
            <person name="Peng T."/>
            <person name="Ma L."/>
            <person name="Nan M."/>
            <person name="An N."/>
            <person name="Wang M."/>
            <person name="Qiu G."/>
            <person name="Zeng W."/>
        </authorList>
    </citation>
    <scope>NUCLEOTIDE SEQUENCE [LARGE SCALE GENOMIC DNA]</scope>
    <source>
        <strain evidence="12 15">YL15</strain>
    </source>
</reference>
<dbReference type="CDD" id="cd08441">
    <property type="entry name" value="PBP2_MetR"/>
    <property type="match status" value="1"/>
</dbReference>
<dbReference type="InterPro" id="IPR036390">
    <property type="entry name" value="WH_DNA-bd_sf"/>
</dbReference>
<dbReference type="PROSITE" id="PS50931">
    <property type="entry name" value="HTH_LYSR"/>
    <property type="match status" value="1"/>
</dbReference>
<organism evidence="11">
    <name type="scientific">Acidithiobacillus ferrivorans</name>
    <dbReference type="NCBI Taxonomy" id="160808"/>
    <lineage>
        <taxon>Bacteria</taxon>
        <taxon>Pseudomonadati</taxon>
        <taxon>Pseudomonadota</taxon>
        <taxon>Acidithiobacillia</taxon>
        <taxon>Acidithiobacillales</taxon>
        <taxon>Acidithiobacillaceae</taxon>
        <taxon>Acidithiobacillus</taxon>
    </lineage>
</organism>
<dbReference type="Proteomes" id="UP000193925">
    <property type="component" value="Chromosome AFERRI"/>
</dbReference>
<reference evidence="14 16" key="4">
    <citation type="submission" date="2017-03" db="EMBL/GenBank/DDBJ databases">
        <authorList>
            <person name="Regsiter A."/>
            <person name="William W."/>
        </authorList>
    </citation>
    <scope>NUCLEOTIDE SEQUENCE [LARGE SCALE GENOMIC DNA]</scope>
    <source>
        <strain evidence="14">PRJEB5721</strain>
    </source>
</reference>
<dbReference type="GO" id="GO:0003677">
    <property type="term" value="F:DNA binding"/>
    <property type="evidence" value="ECO:0007669"/>
    <property type="project" value="UniProtKB-KW"/>
</dbReference>
<dbReference type="Gene3D" id="3.40.190.10">
    <property type="entry name" value="Periplasmic binding protein-like II"/>
    <property type="match status" value="1"/>
</dbReference>
<dbReference type="PANTHER" id="PTHR30419:SF30">
    <property type="entry name" value="LYSR FAMILY TRANSCRIPTIONAL REGULATOR"/>
    <property type="match status" value="1"/>
</dbReference>